<name>A0ABU3VGX6_9RHOB</name>
<evidence type="ECO:0000256" key="3">
    <source>
        <dbReference type="ARBA" id="ARBA00023008"/>
    </source>
</evidence>
<comment type="similarity">
    <text evidence="1">Belongs to the tyrosinase family.</text>
</comment>
<dbReference type="SUPFAM" id="SSF53300">
    <property type="entry name" value="vWA-like"/>
    <property type="match status" value="1"/>
</dbReference>
<keyword evidence="6" id="KW-1185">Reference proteome</keyword>
<sequence>MHCRIDFIEMAQDSDALDRLADGLNDLWDRGIIQARANEHDINFMNGIHWAPQFMTWHRHFLLRLEQDLQSFDARIVLPYWDWTRADSRDLDVEPWKSFFGGRNNTDGRFDHWTYTRAATGGATVLPDLDVVQSELADKADYTAFRAIECGSHFPGHNWIGGTMASGSSPLDPLFYLHHGNLDRIWAIWQLNNPGAVQYDTTAIGCDDPVPVVELNDPMIGGATPASMLDHTALGYRYPRDIPLELHVAGDPDFPNFQSGDPINATLVTPQVVFNDVPADETVMRAALFDVETCAPLSFEVESGPTGDFSLFQPGPHPFPSSEFATNEFRIWVMFTGAGAATIPMGGTVNDPGGTMTVVGRDPDGNEVLREDILLLANTVARPTAAVALVLDESGSMLSDAGNNRIRLDVLRNAAKSLVDTLYDDNGLTLISFSDTAAKLTDLTEAGPLGSTARMAAHDEIDLHGPPNAQPLTSIGAGLEVAANEFATAPLAGNFDVQATVVFTDGYQTAAPYVDDVAALLTDRVYAVGIADADNVQNDTLEALASGSDGFMLVTGALTQDDEFLLEKFFIQVLVGVTNQQIVKDPSGWLSPGAIARIPFDIAESDYAFDTIALSQAPHYVMTALEAPDGTIIRPQDLPTAAHRIGHNLNGFRVNLPVVKEGTGHWAGRWHLLMTLGIKRPKTAAAARFNDDVGLPNATVLRYAAIVHARSNLRMRVRAEQANTNPGTAIRLMAWLTEYGQPFRGSSTIDVAVTDPGGDTGTLKMTHQGNGRFAAQHVPDQSGAFRFRLMARGLSARGSAFTREHLVTALVGRRREGPTGGVPVPTDGGAELICRLIECFNKNGVFDDRFRKQLEELGIDWKAMQACWRRACR</sequence>
<gene>
    <name evidence="5" type="ORF">QO231_16465</name>
</gene>
<dbReference type="PRINTS" id="PR00092">
    <property type="entry name" value="TYROSINASE"/>
</dbReference>
<dbReference type="PROSITE" id="PS50194">
    <property type="entry name" value="FILAMIN_REPEAT"/>
    <property type="match status" value="1"/>
</dbReference>
<dbReference type="PROSITE" id="PS00498">
    <property type="entry name" value="TYROSINASE_2"/>
    <property type="match status" value="1"/>
</dbReference>
<dbReference type="InterPro" id="IPR008922">
    <property type="entry name" value="Di-copper_centre_dom_sf"/>
</dbReference>
<dbReference type="Pfam" id="PF00092">
    <property type="entry name" value="VWA"/>
    <property type="match status" value="1"/>
</dbReference>
<dbReference type="InterPro" id="IPR050316">
    <property type="entry name" value="Tyrosinase/Hemocyanin"/>
</dbReference>
<dbReference type="InterPro" id="IPR002227">
    <property type="entry name" value="Tyrosinase_Cu-bd"/>
</dbReference>
<keyword evidence="3" id="KW-0186">Copper</keyword>
<feature type="domain" description="VWFA" evidence="4">
    <location>
        <begin position="386"/>
        <end position="574"/>
    </location>
</feature>
<proteinExistence type="inferred from homology"/>
<dbReference type="Gene3D" id="3.40.50.410">
    <property type="entry name" value="von Willebrand factor, type A domain"/>
    <property type="match status" value="1"/>
</dbReference>
<protein>
    <submittedName>
        <fullName evidence="5">Tyrosinase family protein</fullName>
    </submittedName>
</protein>
<dbReference type="Proteomes" id="UP001255416">
    <property type="component" value="Unassembled WGS sequence"/>
</dbReference>
<dbReference type="InterPro" id="IPR036465">
    <property type="entry name" value="vWFA_dom_sf"/>
</dbReference>
<dbReference type="Gene3D" id="1.10.1280.10">
    <property type="entry name" value="Di-copper center containing domain from catechol oxidase"/>
    <property type="match status" value="1"/>
</dbReference>
<evidence type="ECO:0000313" key="5">
    <source>
        <dbReference type="EMBL" id="MDU9005433.1"/>
    </source>
</evidence>
<dbReference type="RefSeq" id="WP_316778796.1">
    <property type="nucleotide sequence ID" value="NZ_JASMWN010000014.1"/>
</dbReference>
<dbReference type="InterPro" id="IPR017868">
    <property type="entry name" value="Filamin/ABP280_repeat-like"/>
</dbReference>
<comment type="caution">
    <text evidence="5">The sequence shown here is derived from an EMBL/GenBank/DDBJ whole genome shotgun (WGS) entry which is preliminary data.</text>
</comment>
<dbReference type="CDD" id="cd00198">
    <property type="entry name" value="vWFA"/>
    <property type="match status" value="1"/>
</dbReference>
<evidence type="ECO:0000313" key="6">
    <source>
        <dbReference type="Proteomes" id="UP001255416"/>
    </source>
</evidence>
<reference evidence="6" key="1">
    <citation type="submission" date="2023-05" db="EMBL/GenBank/DDBJ databases">
        <title>Sedimentitalea sp. nov. JM2-8.</title>
        <authorList>
            <person name="Huang J."/>
        </authorList>
    </citation>
    <scope>NUCLEOTIDE SEQUENCE [LARGE SCALE GENOMIC DNA]</scope>
    <source>
        <strain evidence="6">KHS03</strain>
    </source>
</reference>
<dbReference type="EMBL" id="JASMWN010000014">
    <property type="protein sequence ID" value="MDU9005433.1"/>
    <property type="molecule type" value="Genomic_DNA"/>
</dbReference>
<accession>A0ABU3VGX6</accession>
<dbReference type="PROSITE" id="PS00497">
    <property type="entry name" value="TYROSINASE_1"/>
    <property type="match status" value="1"/>
</dbReference>
<dbReference type="PROSITE" id="PS50234">
    <property type="entry name" value="VWFA"/>
    <property type="match status" value="1"/>
</dbReference>
<dbReference type="InterPro" id="IPR002035">
    <property type="entry name" value="VWF_A"/>
</dbReference>
<dbReference type="PANTHER" id="PTHR11474:SF126">
    <property type="entry name" value="TYROSINASE-LIKE PROTEIN TYR-1-RELATED"/>
    <property type="match status" value="1"/>
</dbReference>
<dbReference type="Pfam" id="PF00264">
    <property type="entry name" value="Tyrosinase"/>
    <property type="match status" value="2"/>
</dbReference>
<dbReference type="PANTHER" id="PTHR11474">
    <property type="entry name" value="TYROSINASE FAMILY MEMBER"/>
    <property type="match status" value="1"/>
</dbReference>
<dbReference type="SMART" id="SM00327">
    <property type="entry name" value="VWA"/>
    <property type="match status" value="1"/>
</dbReference>
<evidence type="ECO:0000256" key="2">
    <source>
        <dbReference type="ARBA" id="ARBA00022723"/>
    </source>
</evidence>
<keyword evidence="2" id="KW-0479">Metal-binding</keyword>
<evidence type="ECO:0000256" key="1">
    <source>
        <dbReference type="ARBA" id="ARBA00009928"/>
    </source>
</evidence>
<dbReference type="SUPFAM" id="SSF48056">
    <property type="entry name" value="Di-copper centre-containing domain"/>
    <property type="match status" value="1"/>
</dbReference>
<organism evidence="5 6">
    <name type="scientific">Sedimentitalea todarodis</name>
    <dbReference type="NCBI Taxonomy" id="1631240"/>
    <lineage>
        <taxon>Bacteria</taxon>
        <taxon>Pseudomonadati</taxon>
        <taxon>Pseudomonadota</taxon>
        <taxon>Alphaproteobacteria</taxon>
        <taxon>Rhodobacterales</taxon>
        <taxon>Paracoccaceae</taxon>
        <taxon>Sedimentitalea</taxon>
    </lineage>
</organism>
<evidence type="ECO:0000259" key="4">
    <source>
        <dbReference type="PROSITE" id="PS50234"/>
    </source>
</evidence>